<protein>
    <submittedName>
        <fullName evidence="2">Unnamed protein product</fullName>
    </submittedName>
</protein>
<dbReference type="OrthoDB" id="1109130at2759"/>
<dbReference type="InterPro" id="IPR052160">
    <property type="entry name" value="Gypsy_RT_Integrase-like"/>
</dbReference>
<dbReference type="AlphaFoldDB" id="A0A9W6WVY5"/>
<comment type="caution">
    <text evidence="2">The sequence shown here is derived from an EMBL/GenBank/DDBJ whole genome shotgun (WGS) entry which is preliminary data.</text>
</comment>
<dbReference type="PANTHER" id="PTHR47266">
    <property type="entry name" value="ENDONUCLEASE-RELATED"/>
    <property type="match status" value="1"/>
</dbReference>
<reference evidence="2" key="1">
    <citation type="submission" date="2023-04" db="EMBL/GenBank/DDBJ databases">
        <title>Phytophthora lilii NBRC 32176.</title>
        <authorList>
            <person name="Ichikawa N."/>
            <person name="Sato H."/>
            <person name="Tonouchi N."/>
        </authorList>
    </citation>
    <scope>NUCLEOTIDE SEQUENCE</scope>
    <source>
        <strain evidence="2">NBRC 32176</strain>
    </source>
</reference>
<dbReference type="Gene3D" id="1.10.340.70">
    <property type="match status" value="1"/>
</dbReference>
<dbReference type="Proteomes" id="UP001165083">
    <property type="component" value="Unassembled WGS sequence"/>
</dbReference>
<dbReference type="InterPro" id="IPR041588">
    <property type="entry name" value="Integrase_H2C2"/>
</dbReference>
<dbReference type="Pfam" id="PF17921">
    <property type="entry name" value="Integrase_H2C2"/>
    <property type="match status" value="1"/>
</dbReference>
<sequence length="192" mass="22501">MNLVVSNQHDIQQRVDWDITSLMKKAVSRYKEDYFTASLMIGLSKANKDKRDKQVIRNLQRYSLVKGKIFYQAPSDDRPRLVLPNITELLDALLYEYHDAKCYGHPGVEQTLRHVENDYYWRKMEKTIKMYVQSCEVCQRIKGRNTKPPGLLRSHAIPATRWTHLAMDFIVARPETNEGYDAILVVIDRLTK</sequence>
<name>A0A9W6WVY5_9STRA</name>
<evidence type="ECO:0000313" key="3">
    <source>
        <dbReference type="Proteomes" id="UP001165083"/>
    </source>
</evidence>
<accession>A0A9W6WVY5</accession>
<dbReference type="FunFam" id="1.10.340.70:FF:000001">
    <property type="entry name" value="Retrovirus-related Pol polyprotein from transposon gypsy-like Protein"/>
    <property type="match status" value="1"/>
</dbReference>
<gene>
    <name evidence="2" type="ORF">Plil01_000757000</name>
</gene>
<keyword evidence="3" id="KW-1185">Reference proteome</keyword>
<evidence type="ECO:0000313" key="2">
    <source>
        <dbReference type="EMBL" id="GMF19725.1"/>
    </source>
</evidence>
<dbReference type="EMBL" id="BSXW01000354">
    <property type="protein sequence ID" value="GMF19725.1"/>
    <property type="molecule type" value="Genomic_DNA"/>
</dbReference>
<feature type="domain" description="Integrase zinc-binding" evidence="1">
    <location>
        <begin position="89"/>
        <end position="143"/>
    </location>
</feature>
<proteinExistence type="predicted"/>
<organism evidence="2 3">
    <name type="scientific">Phytophthora lilii</name>
    <dbReference type="NCBI Taxonomy" id="2077276"/>
    <lineage>
        <taxon>Eukaryota</taxon>
        <taxon>Sar</taxon>
        <taxon>Stramenopiles</taxon>
        <taxon>Oomycota</taxon>
        <taxon>Peronosporomycetes</taxon>
        <taxon>Peronosporales</taxon>
        <taxon>Peronosporaceae</taxon>
        <taxon>Phytophthora</taxon>
    </lineage>
</organism>
<evidence type="ECO:0000259" key="1">
    <source>
        <dbReference type="Pfam" id="PF17921"/>
    </source>
</evidence>